<dbReference type="Proteomes" id="UP001069090">
    <property type="component" value="Unassembled WGS sequence"/>
</dbReference>
<comment type="caution">
    <text evidence="2">The sequence shown here is derived from an EMBL/GenBank/DDBJ whole genome shotgun (WGS) entry which is preliminary data.</text>
</comment>
<dbReference type="PANTHER" id="PTHR47505">
    <property type="entry name" value="DNA UTILIZATION PROTEIN YHGH"/>
    <property type="match status" value="1"/>
</dbReference>
<reference evidence="2 3" key="1">
    <citation type="submission" date="2022-12" db="EMBL/GenBank/DDBJ databases">
        <title>Dasania phycosphaerae sp. nov., isolated from particulate material of the south coast of Korea.</title>
        <authorList>
            <person name="Jiang Y."/>
        </authorList>
    </citation>
    <scope>NUCLEOTIDE SEQUENCE [LARGE SCALE GENOMIC DNA]</scope>
    <source>
        <strain evidence="2 3">GY-19</strain>
    </source>
</reference>
<dbReference type="InterPro" id="IPR044005">
    <property type="entry name" value="DZR_2"/>
</dbReference>
<dbReference type="SUPFAM" id="SSF53271">
    <property type="entry name" value="PRTase-like"/>
    <property type="match status" value="1"/>
</dbReference>
<keyword evidence="3" id="KW-1185">Reference proteome</keyword>
<evidence type="ECO:0000313" key="2">
    <source>
        <dbReference type="EMBL" id="MCZ0864828.1"/>
    </source>
</evidence>
<organism evidence="2 3">
    <name type="scientific">Dasania phycosphaerae</name>
    <dbReference type="NCBI Taxonomy" id="2950436"/>
    <lineage>
        <taxon>Bacteria</taxon>
        <taxon>Pseudomonadati</taxon>
        <taxon>Pseudomonadota</taxon>
        <taxon>Gammaproteobacteria</taxon>
        <taxon>Cellvibrionales</taxon>
        <taxon>Spongiibacteraceae</taxon>
        <taxon>Dasania</taxon>
    </lineage>
</organism>
<dbReference type="EMBL" id="JAPTGG010000004">
    <property type="protein sequence ID" value="MCZ0864828.1"/>
    <property type="molecule type" value="Genomic_DNA"/>
</dbReference>
<dbReference type="Gene3D" id="3.40.50.2020">
    <property type="match status" value="1"/>
</dbReference>
<sequence length="240" mass="26924">MVNKLFARTLAFISPQHCILCDQHCPGPLDLCAPCQAELPYLQAPLCQHCALPLANEGELSCARCLKKLPSFSTLVAGWRYQHPIDELITGFKYQTKLSHGRVLGQLLGARIRQLYGHSPQPGLLIPTPLHWRRWWQRGYNQSELLAQQLSKQLNIPIHRGLRRQLHTPKQQGLNAAQRQRNLKHAFKVNKQQTLLGQCVAVVDDVVTTTATAEAMSRCLLAAGAAEVHIWCLARTPIDL</sequence>
<dbReference type="PANTHER" id="PTHR47505:SF1">
    <property type="entry name" value="DNA UTILIZATION PROTEIN YHGH"/>
    <property type="match status" value="1"/>
</dbReference>
<proteinExistence type="predicted"/>
<evidence type="ECO:0000313" key="3">
    <source>
        <dbReference type="Proteomes" id="UP001069090"/>
    </source>
</evidence>
<gene>
    <name evidence="2" type="ORF">O0V09_06425</name>
</gene>
<dbReference type="InterPro" id="IPR051910">
    <property type="entry name" value="ComF/GntX_DNA_util-trans"/>
</dbReference>
<name>A0A9J6RK95_9GAMM</name>
<dbReference type="InterPro" id="IPR029057">
    <property type="entry name" value="PRTase-like"/>
</dbReference>
<accession>A0A9J6RK95</accession>
<dbReference type="AlphaFoldDB" id="A0A9J6RK95"/>
<dbReference type="Pfam" id="PF18912">
    <property type="entry name" value="DZR_2"/>
    <property type="match status" value="1"/>
</dbReference>
<evidence type="ECO:0000259" key="1">
    <source>
        <dbReference type="Pfam" id="PF18912"/>
    </source>
</evidence>
<protein>
    <submittedName>
        <fullName evidence="2">ComF family protein</fullName>
    </submittedName>
</protein>
<dbReference type="RefSeq" id="WP_258330981.1">
    <property type="nucleotide sequence ID" value="NZ_JAPTGG010000004.1"/>
</dbReference>
<feature type="domain" description="Double zinc ribbon" evidence="1">
    <location>
        <begin position="10"/>
        <end position="66"/>
    </location>
</feature>